<gene>
    <name evidence="3" type="ORF">WM2015_208</name>
</gene>
<evidence type="ECO:0000313" key="3">
    <source>
        <dbReference type="EMBL" id="AKS40597.1"/>
    </source>
</evidence>
<keyword evidence="1" id="KW-0732">Signal</keyword>
<dbReference type="InterPro" id="IPR029058">
    <property type="entry name" value="AB_hydrolase_fold"/>
</dbReference>
<name>A0A0K0XSJ8_9GAMM</name>
<feature type="chain" id="PRO_5005454170" description="Dienelactone hydrolase domain-containing protein" evidence="1">
    <location>
        <begin position="24"/>
        <end position="280"/>
    </location>
</feature>
<dbReference type="InterPro" id="IPR002925">
    <property type="entry name" value="Dienelactn_hydro"/>
</dbReference>
<dbReference type="PANTHER" id="PTHR46623">
    <property type="entry name" value="CARBOXYMETHYLENEBUTENOLIDASE-RELATED"/>
    <property type="match status" value="1"/>
</dbReference>
<dbReference type="SUPFAM" id="SSF53474">
    <property type="entry name" value="alpha/beta-Hydrolases"/>
    <property type="match status" value="1"/>
</dbReference>
<evidence type="ECO:0000256" key="1">
    <source>
        <dbReference type="SAM" id="SignalP"/>
    </source>
</evidence>
<feature type="signal peptide" evidence="1">
    <location>
        <begin position="1"/>
        <end position="23"/>
    </location>
</feature>
<dbReference type="Proteomes" id="UP000066624">
    <property type="component" value="Chromosome"/>
</dbReference>
<dbReference type="OrthoDB" id="9787933at2"/>
<dbReference type="STRING" id="1579979.WM2015_208"/>
<feature type="domain" description="Dienelactone hydrolase" evidence="2">
    <location>
        <begin position="55"/>
        <end position="265"/>
    </location>
</feature>
<organism evidence="3 4">
    <name type="scientific">Wenzhouxiangella marina</name>
    <dbReference type="NCBI Taxonomy" id="1579979"/>
    <lineage>
        <taxon>Bacteria</taxon>
        <taxon>Pseudomonadati</taxon>
        <taxon>Pseudomonadota</taxon>
        <taxon>Gammaproteobacteria</taxon>
        <taxon>Chromatiales</taxon>
        <taxon>Wenzhouxiangellaceae</taxon>
        <taxon>Wenzhouxiangella</taxon>
    </lineage>
</organism>
<sequence length="280" mass="30434">MPMKPLRALATLLALLSAISSQASPDDVMMQAISGQAGEPTGQAVHYFDADPETRGYLALPEGEGPFPAVILIHEWNGLVDRIRQTADAFAAHGYIALAADLYSGRTGSNREENIALVREARSDEATIIANLNAAVNWLETHTPSSGKVATIGWCFGGGIALSYALGGEHHDGTAIFYGSLLDDPERMSHIHHEVYGTFAENDRGIPVEQVDAFVAAMREAGIENDVHIYDSVEHGFWLHTERDPANNRPAAAHAWERLRAYLNRTLDGPDPAETGHEHH</sequence>
<keyword evidence="4" id="KW-1185">Reference proteome</keyword>
<protein>
    <recommendedName>
        <fullName evidence="2">Dienelactone hydrolase domain-containing protein</fullName>
    </recommendedName>
</protein>
<proteinExistence type="predicted"/>
<evidence type="ECO:0000259" key="2">
    <source>
        <dbReference type="Pfam" id="PF01738"/>
    </source>
</evidence>
<dbReference type="Gene3D" id="3.40.50.1820">
    <property type="entry name" value="alpha/beta hydrolase"/>
    <property type="match status" value="1"/>
</dbReference>
<reference evidence="3 4" key="1">
    <citation type="submission" date="2015-07" db="EMBL/GenBank/DDBJ databases">
        <authorList>
            <person name="Noorani M."/>
        </authorList>
    </citation>
    <scope>NUCLEOTIDE SEQUENCE [LARGE SCALE GENOMIC DNA]</scope>
    <source>
        <strain evidence="3 4">KCTC 42284</strain>
    </source>
</reference>
<accession>A0A0K0XSJ8</accession>
<dbReference type="AlphaFoldDB" id="A0A0K0XSJ8"/>
<dbReference type="GO" id="GO:0016787">
    <property type="term" value="F:hydrolase activity"/>
    <property type="evidence" value="ECO:0007669"/>
    <property type="project" value="InterPro"/>
</dbReference>
<dbReference type="PANTHER" id="PTHR46623:SF6">
    <property type="entry name" value="ALPHA_BETA-HYDROLASES SUPERFAMILY PROTEIN"/>
    <property type="match status" value="1"/>
</dbReference>
<dbReference type="KEGG" id="wma:WM2015_208"/>
<evidence type="ECO:0000313" key="4">
    <source>
        <dbReference type="Proteomes" id="UP000066624"/>
    </source>
</evidence>
<dbReference type="EMBL" id="CP012154">
    <property type="protein sequence ID" value="AKS40597.1"/>
    <property type="molecule type" value="Genomic_DNA"/>
</dbReference>
<dbReference type="Pfam" id="PF01738">
    <property type="entry name" value="DLH"/>
    <property type="match status" value="1"/>
</dbReference>
<dbReference type="InterPro" id="IPR051049">
    <property type="entry name" value="Dienelactone_hydrolase-like"/>
</dbReference>